<sequence>MDRKGPIFVEHENNAFARDGKWKLV</sequence>
<dbReference type="EMBL" id="UINC01053413">
    <property type="protein sequence ID" value="SVB69896.1"/>
    <property type="molecule type" value="Genomic_DNA"/>
</dbReference>
<feature type="non-terminal residue" evidence="1">
    <location>
        <position position="25"/>
    </location>
</feature>
<proteinExistence type="predicted"/>
<dbReference type="AlphaFoldDB" id="A0A382G3L6"/>
<name>A0A382G3L6_9ZZZZ</name>
<protein>
    <submittedName>
        <fullName evidence="1">Uncharacterized protein</fullName>
    </submittedName>
</protein>
<gene>
    <name evidence="1" type="ORF">METZ01_LOCUS222750</name>
</gene>
<organism evidence="1">
    <name type="scientific">marine metagenome</name>
    <dbReference type="NCBI Taxonomy" id="408172"/>
    <lineage>
        <taxon>unclassified sequences</taxon>
        <taxon>metagenomes</taxon>
        <taxon>ecological metagenomes</taxon>
    </lineage>
</organism>
<evidence type="ECO:0000313" key="1">
    <source>
        <dbReference type="EMBL" id="SVB69896.1"/>
    </source>
</evidence>
<reference evidence="1" key="1">
    <citation type="submission" date="2018-05" db="EMBL/GenBank/DDBJ databases">
        <authorList>
            <person name="Lanie J.A."/>
            <person name="Ng W.-L."/>
            <person name="Kazmierczak K.M."/>
            <person name="Andrzejewski T.M."/>
            <person name="Davidsen T.M."/>
            <person name="Wayne K.J."/>
            <person name="Tettelin H."/>
            <person name="Glass J.I."/>
            <person name="Rusch D."/>
            <person name="Podicherti R."/>
            <person name="Tsui H.-C.T."/>
            <person name="Winkler M.E."/>
        </authorList>
    </citation>
    <scope>NUCLEOTIDE SEQUENCE</scope>
</reference>
<accession>A0A382G3L6</accession>